<dbReference type="AlphaFoldDB" id="A0A1W1H6G9"/>
<name>A0A1W1H6G9_9BACT</name>
<dbReference type="Proteomes" id="UP000191931">
    <property type="component" value="Unassembled WGS sequence"/>
</dbReference>
<evidence type="ECO:0000313" key="2">
    <source>
        <dbReference type="Proteomes" id="UP000191931"/>
    </source>
</evidence>
<reference evidence="1 2" key="1">
    <citation type="submission" date="2017-03" db="EMBL/GenBank/DDBJ databases">
        <authorList>
            <person name="Afonso C.L."/>
            <person name="Miller P.J."/>
            <person name="Scott M.A."/>
            <person name="Spackman E."/>
            <person name="Goraichik I."/>
            <person name="Dimitrov K.M."/>
            <person name="Suarez D.L."/>
            <person name="Swayne D.E."/>
        </authorList>
    </citation>
    <scope>NUCLEOTIDE SEQUENCE [LARGE SCALE GENOMIC DNA]</scope>
    <source>
        <strain evidence="1">PRJEB14757</strain>
    </source>
</reference>
<accession>A0A1W1H6G9</accession>
<protein>
    <submittedName>
        <fullName evidence="1">Uncharacterized protein</fullName>
    </submittedName>
</protein>
<proteinExistence type="predicted"/>
<keyword evidence="2" id="KW-1185">Reference proteome</keyword>
<evidence type="ECO:0000313" key="1">
    <source>
        <dbReference type="EMBL" id="SLM28081.1"/>
    </source>
</evidence>
<sequence>MHGKEIQWEEVEQKSFGASGGIFQMPRKAVRWLVNFTTEVSKYIGFHYSLD</sequence>
<organism evidence="1 2">
    <name type="scientific">Desulfamplus magnetovallimortis</name>
    <dbReference type="NCBI Taxonomy" id="1246637"/>
    <lineage>
        <taxon>Bacteria</taxon>
        <taxon>Pseudomonadati</taxon>
        <taxon>Thermodesulfobacteriota</taxon>
        <taxon>Desulfobacteria</taxon>
        <taxon>Desulfobacterales</taxon>
        <taxon>Desulfobacteraceae</taxon>
        <taxon>Desulfamplus</taxon>
    </lineage>
</organism>
<gene>
    <name evidence="1" type="ORF">MTBBW1_1260003</name>
</gene>
<dbReference type="EMBL" id="FWEV01000031">
    <property type="protein sequence ID" value="SLM28081.1"/>
    <property type="molecule type" value="Genomic_DNA"/>
</dbReference>